<feature type="compositionally biased region" description="Pro residues" evidence="1">
    <location>
        <begin position="250"/>
        <end position="271"/>
    </location>
</feature>
<evidence type="ECO:0000313" key="3">
    <source>
        <dbReference type="Proteomes" id="UP000199413"/>
    </source>
</evidence>
<feature type="compositionally biased region" description="Polar residues" evidence="1">
    <location>
        <begin position="73"/>
        <end position="84"/>
    </location>
</feature>
<evidence type="ECO:0000256" key="1">
    <source>
        <dbReference type="SAM" id="MobiDB-lite"/>
    </source>
</evidence>
<dbReference type="STRING" id="568872.GA0070624_6312"/>
<accession>A0A1C6TA78</accession>
<feature type="region of interest" description="Disordered" evidence="1">
    <location>
        <begin position="1"/>
        <end position="216"/>
    </location>
</feature>
<gene>
    <name evidence="2" type="ORF">GA0070624_6312</name>
</gene>
<feature type="compositionally biased region" description="Pro residues" evidence="1">
    <location>
        <begin position="281"/>
        <end position="292"/>
    </location>
</feature>
<dbReference type="RefSeq" id="WP_245719226.1">
    <property type="nucleotide sequence ID" value="NZ_FMHV01000002.1"/>
</dbReference>
<feature type="compositionally biased region" description="Pro residues" evidence="1">
    <location>
        <begin position="230"/>
        <end position="243"/>
    </location>
</feature>
<dbReference type="AlphaFoldDB" id="A0A1C6TA78"/>
<feature type="compositionally biased region" description="Pro residues" evidence="1">
    <location>
        <begin position="32"/>
        <end position="58"/>
    </location>
</feature>
<organism evidence="2 3">
    <name type="scientific">Micromonospora rhizosphaerae</name>
    <dbReference type="NCBI Taxonomy" id="568872"/>
    <lineage>
        <taxon>Bacteria</taxon>
        <taxon>Bacillati</taxon>
        <taxon>Actinomycetota</taxon>
        <taxon>Actinomycetes</taxon>
        <taxon>Micromonosporales</taxon>
        <taxon>Micromonosporaceae</taxon>
        <taxon>Micromonospora</taxon>
    </lineage>
</organism>
<evidence type="ECO:0000313" key="2">
    <source>
        <dbReference type="EMBL" id="SCL38720.1"/>
    </source>
</evidence>
<sequence length="486" mass="51922">MPEPQPGTDRPADGSTPVTGRERDPALTDGPTPSPVPPVAPADPDGTPVPPADDPAPTAPAESTASDEPATSGDRTATDETSATGDRAAPDERPDPTRAEAQPDEPTETNDRATTTGDQPDPTRAQTRPDPTRVQAQPDPTRVEHLPESPAPRWSGSAPVPPPPPRRRAWGESAEPTPVPPPLDSPEHQVPVDPWAGADTSGWDLHSADFPALPPTLSYPAPPHTLPYPAPHVAPPPAPPVAQPPVSARPMPPPPAPVSPPRPAPPPPAPVRRPKQRRRATPPPVAPPPGWRPPKGYVPVPVRRRRRWPWVLLFTVACCCGVPLWWAQSLSEQYPASVALPDRVAGLRLREDERSQATARELETQVRQAHLLAEETFAGVYTTSEGKRVIVFGGTGFRLTPEADADAEIARLTEAYQLKPAMPVDTGVRGRYERCAVGRADGDAVVVCTSVDHGSLATGVFTRLSVKDSARLLDTLRRQIITPDQS</sequence>
<feature type="region of interest" description="Disordered" evidence="1">
    <location>
        <begin position="230"/>
        <end position="296"/>
    </location>
</feature>
<name>A0A1C6TA78_9ACTN</name>
<protein>
    <submittedName>
        <fullName evidence="2">Uncharacterized protein</fullName>
    </submittedName>
</protein>
<proteinExistence type="predicted"/>
<feature type="compositionally biased region" description="Basic and acidic residues" evidence="1">
    <location>
        <begin position="88"/>
        <end position="98"/>
    </location>
</feature>
<dbReference type="EMBL" id="FMHV01000002">
    <property type="protein sequence ID" value="SCL38720.1"/>
    <property type="molecule type" value="Genomic_DNA"/>
</dbReference>
<reference evidence="3" key="1">
    <citation type="submission" date="2016-06" db="EMBL/GenBank/DDBJ databases">
        <authorList>
            <person name="Varghese N."/>
            <person name="Submissions Spin"/>
        </authorList>
    </citation>
    <scope>NUCLEOTIDE SEQUENCE [LARGE SCALE GENOMIC DNA]</scope>
    <source>
        <strain evidence="3">DSM 45431</strain>
    </source>
</reference>
<dbReference type="Proteomes" id="UP000199413">
    <property type="component" value="Unassembled WGS sequence"/>
</dbReference>
<keyword evidence="3" id="KW-1185">Reference proteome</keyword>